<evidence type="ECO:0000313" key="8">
    <source>
        <dbReference type="EMBL" id="CUO90595.1"/>
    </source>
</evidence>
<dbReference type="PROSITE" id="PS00063">
    <property type="entry name" value="ALDOKETO_REDUCTASE_3"/>
    <property type="match status" value="1"/>
</dbReference>
<feature type="site" description="Lowers pKa of active site Tyr" evidence="6">
    <location>
        <position position="81"/>
    </location>
</feature>
<evidence type="ECO:0000313" key="9">
    <source>
        <dbReference type="Proteomes" id="UP000095558"/>
    </source>
</evidence>
<dbReference type="InterPro" id="IPR036812">
    <property type="entry name" value="NAD(P)_OxRdtase_dom_sf"/>
</dbReference>
<evidence type="ECO:0000259" key="7">
    <source>
        <dbReference type="Pfam" id="PF00248"/>
    </source>
</evidence>
<dbReference type="PROSITE" id="PS00062">
    <property type="entry name" value="ALDOKETO_REDUCTASE_2"/>
    <property type="match status" value="1"/>
</dbReference>
<dbReference type="Proteomes" id="UP000095558">
    <property type="component" value="Unassembled WGS sequence"/>
</dbReference>
<evidence type="ECO:0000256" key="3">
    <source>
        <dbReference type="ARBA" id="ARBA00023002"/>
    </source>
</evidence>
<dbReference type="RefSeq" id="WP_055278016.1">
    <property type="nucleotide sequence ID" value="NZ_CYZV01000083.1"/>
</dbReference>
<reference evidence="8 9" key="1">
    <citation type="submission" date="2015-09" db="EMBL/GenBank/DDBJ databases">
        <authorList>
            <consortium name="Pathogen Informatics"/>
        </authorList>
    </citation>
    <scope>NUCLEOTIDE SEQUENCE [LARGE SCALE GENOMIC DNA]</scope>
    <source>
        <strain evidence="8 9">2789STDY5834855</strain>
    </source>
</reference>
<feature type="domain" description="NADP-dependent oxidoreductase" evidence="7">
    <location>
        <begin position="22"/>
        <end position="264"/>
    </location>
</feature>
<dbReference type="PIRSF" id="PIRSF000097">
    <property type="entry name" value="AKR"/>
    <property type="match status" value="1"/>
</dbReference>
<dbReference type="GO" id="GO:0050580">
    <property type="term" value="F:2,5-didehydrogluconate reductase activity"/>
    <property type="evidence" value="ECO:0007669"/>
    <property type="project" value="UniProtKB-EC"/>
</dbReference>
<organism evidence="8 9">
    <name type="scientific">Clostridium disporicum</name>
    <dbReference type="NCBI Taxonomy" id="84024"/>
    <lineage>
        <taxon>Bacteria</taxon>
        <taxon>Bacillati</taxon>
        <taxon>Bacillota</taxon>
        <taxon>Clostridia</taxon>
        <taxon>Eubacteriales</taxon>
        <taxon>Clostridiaceae</taxon>
        <taxon>Clostridium</taxon>
    </lineage>
</organism>
<keyword evidence="3 8" id="KW-0560">Oxidoreductase</keyword>
<dbReference type="EMBL" id="CYZV01000083">
    <property type="protein sequence ID" value="CUO90595.1"/>
    <property type="molecule type" value="Genomic_DNA"/>
</dbReference>
<evidence type="ECO:0000256" key="6">
    <source>
        <dbReference type="PIRSR" id="PIRSR000097-3"/>
    </source>
</evidence>
<dbReference type="PANTHER" id="PTHR43827">
    <property type="entry name" value="2,5-DIKETO-D-GLUCONIC ACID REDUCTASE"/>
    <property type="match status" value="1"/>
</dbReference>
<dbReference type="Gene3D" id="3.20.20.100">
    <property type="entry name" value="NADP-dependent oxidoreductase domain"/>
    <property type="match status" value="1"/>
</dbReference>
<dbReference type="PRINTS" id="PR00069">
    <property type="entry name" value="ALDKETRDTASE"/>
</dbReference>
<dbReference type="SUPFAM" id="SSF51430">
    <property type="entry name" value="NAD(P)-linked oxidoreductase"/>
    <property type="match status" value="1"/>
</dbReference>
<dbReference type="InterPro" id="IPR023210">
    <property type="entry name" value="NADP_OxRdtase_dom"/>
</dbReference>
<evidence type="ECO:0000256" key="2">
    <source>
        <dbReference type="ARBA" id="ARBA00022857"/>
    </source>
</evidence>
<protein>
    <submittedName>
        <fullName evidence="8">Aldo/keto reductases, related to diketogulonate reductase</fullName>
        <ecNumber evidence="8">1.1.1.274</ecNumber>
    </submittedName>
</protein>
<dbReference type="FunFam" id="3.20.20.100:FF:000015">
    <property type="entry name" value="Oxidoreductase, aldo/keto reductase family"/>
    <property type="match status" value="1"/>
</dbReference>
<evidence type="ECO:0000256" key="5">
    <source>
        <dbReference type="PIRSR" id="PIRSR000097-2"/>
    </source>
</evidence>
<comment type="similarity">
    <text evidence="1">Belongs to the aldo/keto reductase family.</text>
</comment>
<dbReference type="AlphaFoldDB" id="A0A174J0A0"/>
<sequence length="290" mass="33097">MHKERVAEHFIKLNNGINMPMLGYGTLQITNDQLCEQCIYEAIRAGYRMFDTAAAYHNEEAVGNAISKCGVAREELFITTKLWVQDASYEGAKQAIETSLDKLGLDYIDLYLIHQPMGDYYGAYRAMEEAYRNGKIKAIGVCNFYPERLVDLCLNVEVKPAVNQVELHPFFQQENALKVMKEYGVQPEAWGPFAEGNHGIFTDEKLTAIGKKYGKTAAQVVLRWNIQRGVVVIPKSVHKNRMEQNIDIWDFELSKEDMDVIAKMDIGHSEIVDHSNPEFVKMLNNMKIHN</sequence>
<dbReference type="OrthoDB" id="9804790at2"/>
<dbReference type="InterPro" id="IPR018170">
    <property type="entry name" value="Aldo/ket_reductase_CS"/>
</dbReference>
<keyword evidence="2" id="KW-0521">NADP</keyword>
<name>A0A174J0A0_9CLOT</name>
<feature type="binding site" evidence="5">
    <location>
        <position position="114"/>
    </location>
    <ligand>
        <name>substrate</name>
    </ligand>
</feature>
<dbReference type="Pfam" id="PF00248">
    <property type="entry name" value="Aldo_ket_red"/>
    <property type="match status" value="1"/>
</dbReference>
<gene>
    <name evidence="8" type="primary">dkgA</name>
    <name evidence="8" type="ORF">ERS852470_03680</name>
</gene>
<feature type="active site" description="Proton donor" evidence="4">
    <location>
        <position position="56"/>
    </location>
</feature>
<dbReference type="PANTHER" id="PTHR43827:SF3">
    <property type="entry name" value="NADP-DEPENDENT OXIDOREDUCTASE DOMAIN-CONTAINING PROTEIN"/>
    <property type="match status" value="1"/>
</dbReference>
<dbReference type="EC" id="1.1.1.274" evidence="8"/>
<proteinExistence type="inferred from homology"/>
<dbReference type="CDD" id="cd19133">
    <property type="entry name" value="AKR_AKR5F1"/>
    <property type="match status" value="1"/>
</dbReference>
<evidence type="ECO:0000256" key="4">
    <source>
        <dbReference type="PIRSR" id="PIRSR000097-1"/>
    </source>
</evidence>
<dbReference type="InterPro" id="IPR020471">
    <property type="entry name" value="AKR"/>
</dbReference>
<accession>A0A174J0A0</accession>
<evidence type="ECO:0000256" key="1">
    <source>
        <dbReference type="ARBA" id="ARBA00007905"/>
    </source>
</evidence>